<dbReference type="EMBL" id="LT594323">
    <property type="protein sequence ID" value="SBT39097.1"/>
    <property type="molecule type" value="Genomic_DNA"/>
</dbReference>
<evidence type="ECO:0000313" key="3">
    <source>
        <dbReference type="Proteomes" id="UP000199385"/>
    </source>
</evidence>
<dbReference type="STRING" id="261654.GA0070611_0790"/>
<accession>A0A1A8Z5N7</accession>
<dbReference type="PATRIC" id="fig|261654.4.peg.812"/>
<keyword evidence="3" id="KW-1185">Reference proteome</keyword>
<gene>
    <name evidence="2" type="ORF">GA0070611_0790</name>
</gene>
<protein>
    <submittedName>
        <fullName evidence="2">Uncharacterized protein</fullName>
    </submittedName>
</protein>
<feature type="region of interest" description="Disordered" evidence="1">
    <location>
        <begin position="32"/>
        <end position="77"/>
    </location>
</feature>
<reference evidence="3" key="1">
    <citation type="submission" date="2016-06" db="EMBL/GenBank/DDBJ databases">
        <authorList>
            <person name="Varghese N."/>
            <person name="Submissions Spin"/>
        </authorList>
    </citation>
    <scope>NUCLEOTIDE SEQUENCE [LARGE SCALE GENOMIC DNA]</scope>
    <source>
        <strain evidence="3">DSM 44815</strain>
    </source>
</reference>
<proteinExistence type="predicted"/>
<dbReference type="AlphaFoldDB" id="A0A1A8Z5N7"/>
<evidence type="ECO:0000313" key="2">
    <source>
        <dbReference type="EMBL" id="SBT39097.1"/>
    </source>
</evidence>
<sequence length="491" mass="54478">MRLPLPRPVDERAPFDPWFRLPTAARQVSHGTLAGVPTVDRPRSTGLTHHGGDPPLVRSHPRRHTQGEGIDVNDNPVDDAVGTEPERYLLLGDVSLHFPLAPRPDSPLVVLRLAPSPFGSAGPQAVEYLKPASTATRWAMLLDGAGQGVTRRFTEPVVAWRGTSIDADFAGVLARWRTPGDRTADLETITPLAVLRVHRGAGHDRTEVLMCSRMREVGALFARVATVELPAGVTWSELTRAALTRAHDLRDQVAVEWQEFTHFEEQTEIELKLGLKERVSPWGLASGIAADVRDGHLPGFVPDVGNELQRWHFQQHTFEVLEPVAERGYLGFVQKPSGDYELKHKVFAADAMRRTETFRQGLEIPAGDFAGVLARDYPGLTCRRLPSFTRCRFDVNVESTATGHFFGIEIDEVVVPEYDAVLQQVEIEYHRSRVHDGLDPASIDTELYRLADAVGEWLAKAGVTAEKTFYSKLSFLRECVAGERPPARPVE</sequence>
<name>A0A1A8Z5N7_9ACTN</name>
<dbReference type="Proteomes" id="UP000199385">
    <property type="component" value="Chromosome I"/>
</dbReference>
<evidence type="ECO:0000256" key="1">
    <source>
        <dbReference type="SAM" id="MobiDB-lite"/>
    </source>
</evidence>
<organism evidence="2 3">
    <name type="scientific">Micromonospora auratinigra</name>
    <dbReference type="NCBI Taxonomy" id="261654"/>
    <lineage>
        <taxon>Bacteria</taxon>
        <taxon>Bacillati</taxon>
        <taxon>Actinomycetota</taxon>
        <taxon>Actinomycetes</taxon>
        <taxon>Micromonosporales</taxon>
        <taxon>Micromonosporaceae</taxon>
        <taxon>Micromonospora</taxon>
    </lineage>
</organism>